<dbReference type="Gene3D" id="2.130.10.10">
    <property type="entry name" value="YVTN repeat-like/Quinoprotein amine dehydrogenase"/>
    <property type="match status" value="1"/>
</dbReference>
<evidence type="ECO:0000256" key="2">
    <source>
        <dbReference type="ARBA" id="ARBA00017917"/>
    </source>
</evidence>
<reference evidence="9" key="2">
    <citation type="journal article" date="2023" name="IMA Fungus">
        <title>Comparative genomic study of the Penicillium genus elucidates a diverse pangenome and 15 lateral gene transfer events.</title>
        <authorList>
            <person name="Petersen C."/>
            <person name="Sorensen T."/>
            <person name="Nielsen M.R."/>
            <person name="Sondergaard T.E."/>
            <person name="Sorensen J.L."/>
            <person name="Fitzpatrick D.A."/>
            <person name="Frisvad J.C."/>
            <person name="Nielsen K.L."/>
        </authorList>
    </citation>
    <scope>NUCLEOTIDE SEQUENCE</scope>
    <source>
        <strain evidence="9">IBT 20477</strain>
    </source>
</reference>
<evidence type="ECO:0000313" key="10">
    <source>
        <dbReference type="Proteomes" id="UP001150942"/>
    </source>
</evidence>
<dbReference type="CDD" id="cd00200">
    <property type="entry name" value="WD40"/>
    <property type="match status" value="1"/>
</dbReference>
<dbReference type="AlphaFoldDB" id="A0A9W9MD65"/>
<feature type="repeat" description="WD" evidence="6">
    <location>
        <begin position="673"/>
        <end position="699"/>
    </location>
</feature>
<evidence type="ECO:0000256" key="7">
    <source>
        <dbReference type="SAM" id="MobiDB-lite"/>
    </source>
</evidence>
<keyword evidence="10" id="KW-1185">Reference proteome</keyword>
<dbReference type="GO" id="GO:0043161">
    <property type="term" value="P:proteasome-mediated ubiquitin-dependent protein catabolic process"/>
    <property type="evidence" value="ECO:0007669"/>
    <property type="project" value="TreeGrafter"/>
</dbReference>
<feature type="domain" description="CTLH" evidence="8">
    <location>
        <begin position="270"/>
        <end position="297"/>
    </location>
</feature>
<evidence type="ECO:0000256" key="6">
    <source>
        <dbReference type="PROSITE-ProRule" id="PRU00221"/>
    </source>
</evidence>
<dbReference type="PANTHER" id="PTHR22838:SF0">
    <property type="entry name" value="WD REPEAT-CONTAINING PROTEIN 26"/>
    <property type="match status" value="1"/>
</dbReference>
<dbReference type="Pfam" id="PF23627">
    <property type="entry name" value="LisH_WDR26"/>
    <property type="match status" value="1"/>
</dbReference>
<dbReference type="PROSITE" id="PS50896">
    <property type="entry name" value="LISH"/>
    <property type="match status" value="1"/>
</dbReference>
<feature type="compositionally biased region" description="Polar residues" evidence="7">
    <location>
        <begin position="715"/>
        <end position="733"/>
    </location>
</feature>
<reference evidence="9" key="1">
    <citation type="submission" date="2022-11" db="EMBL/GenBank/DDBJ databases">
        <authorList>
            <person name="Petersen C."/>
        </authorList>
    </citation>
    <scope>NUCLEOTIDE SEQUENCE</scope>
    <source>
        <strain evidence="9">IBT 20477</strain>
    </source>
</reference>
<dbReference type="EMBL" id="JAPQKQ010000005">
    <property type="protein sequence ID" value="KAJ5197588.1"/>
    <property type="molecule type" value="Genomic_DNA"/>
</dbReference>
<feature type="repeat" description="WD" evidence="6">
    <location>
        <begin position="411"/>
        <end position="452"/>
    </location>
</feature>
<dbReference type="InterPro" id="IPR015943">
    <property type="entry name" value="WD40/YVTN_repeat-like_dom_sf"/>
</dbReference>
<evidence type="ECO:0000259" key="8">
    <source>
        <dbReference type="PROSITE" id="PS50897"/>
    </source>
</evidence>
<dbReference type="InterPro" id="IPR006594">
    <property type="entry name" value="LisH"/>
</dbReference>
<dbReference type="OrthoDB" id="972532at2759"/>
<dbReference type="PROSITE" id="PS50897">
    <property type="entry name" value="CTLH"/>
    <property type="match status" value="1"/>
</dbReference>
<evidence type="ECO:0000256" key="1">
    <source>
        <dbReference type="ARBA" id="ARBA00002343"/>
    </source>
</evidence>
<dbReference type="GO" id="GO:0034657">
    <property type="term" value="C:GID complex"/>
    <property type="evidence" value="ECO:0007669"/>
    <property type="project" value="TreeGrafter"/>
</dbReference>
<comment type="function">
    <text evidence="1">Involved in the proteasome-dependent degradation of fructose-1,6-bisphosphatase.</text>
</comment>
<feature type="repeat" description="WD" evidence="6">
    <location>
        <begin position="640"/>
        <end position="664"/>
    </location>
</feature>
<keyword evidence="5" id="KW-0677">Repeat</keyword>
<dbReference type="InterPro" id="IPR036322">
    <property type="entry name" value="WD40_repeat_dom_sf"/>
</dbReference>
<dbReference type="SMART" id="SM00320">
    <property type="entry name" value="WD40"/>
    <property type="match status" value="6"/>
</dbReference>
<comment type="caution">
    <text evidence="9">The sequence shown here is derived from an EMBL/GenBank/DDBJ whole genome shotgun (WGS) entry which is preliminary data.</text>
</comment>
<dbReference type="Pfam" id="PF00400">
    <property type="entry name" value="WD40"/>
    <property type="match status" value="4"/>
</dbReference>
<accession>A0A9W9MD65</accession>
<gene>
    <name evidence="9" type="ORF">N7449_008067</name>
</gene>
<dbReference type="InterPro" id="IPR006595">
    <property type="entry name" value="CTLH_C"/>
</dbReference>
<dbReference type="InterPro" id="IPR001680">
    <property type="entry name" value="WD40_rpt"/>
</dbReference>
<protein>
    <recommendedName>
        <fullName evidence="3">Protein FYV10</fullName>
    </recommendedName>
    <alternativeName>
        <fullName evidence="2">Protein fyv10</fullName>
    </alternativeName>
</protein>
<organism evidence="9 10">
    <name type="scientific">Penicillium cf. viridicatum</name>
    <dbReference type="NCBI Taxonomy" id="2972119"/>
    <lineage>
        <taxon>Eukaryota</taxon>
        <taxon>Fungi</taxon>
        <taxon>Dikarya</taxon>
        <taxon>Ascomycota</taxon>
        <taxon>Pezizomycotina</taxon>
        <taxon>Eurotiomycetes</taxon>
        <taxon>Eurotiomycetidae</taxon>
        <taxon>Eurotiales</taxon>
        <taxon>Aspergillaceae</taxon>
        <taxon>Penicillium</taxon>
    </lineage>
</organism>
<proteinExistence type="predicted"/>
<keyword evidence="4 6" id="KW-0853">WD repeat</keyword>
<dbReference type="InterPro" id="IPR051350">
    <property type="entry name" value="WD_repeat-ST_regulator"/>
</dbReference>
<feature type="compositionally biased region" description="Polar residues" evidence="7">
    <location>
        <begin position="147"/>
        <end position="184"/>
    </location>
</feature>
<feature type="compositionally biased region" description="Polar residues" evidence="7">
    <location>
        <begin position="42"/>
        <end position="64"/>
    </location>
</feature>
<feature type="repeat" description="WD" evidence="6">
    <location>
        <begin position="453"/>
        <end position="494"/>
    </location>
</feature>
<name>A0A9W9MD65_9EURO</name>
<evidence type="ECO:0000313" key="9">
    <source>
        <dbReference type="EMBL" id="KAJ5197588.1"/>
    </source>
</evidence>
<evidence type="ECO:0000256" key="3">
    <source>
        <dbReference type="ARBA" id="ARBA00018741"/>
    </source>
</evidence>
<feature type="region of interest" description="Disordered" evidence="7">
    <location>
        <begin position="701"/>
        <end position="733"/>
    </location>
</feature>
<dbReference type="PROSITE" id="PS50082">
    <property type="entry name" value="WD_REPEATS_2"/>
    <property type="match status" value="4"/>
</dbReference>
<feature type="region of interest" description="Disordered" evidence="7">
    <location>
        <begin position="20"/>
        <end position="184"/>
    </location>
</feature>
<dbReference type="PANTHER" id="PTHR22838">
    <property type="entry name" value="WD REPEAT PROTEIN 26-RELATED"/>
    <property type="match status" value="1"/>
</dbReference>
<sequence>MLTWFFQRARGLGRSRDIVELAHNPPPHHPLITPDHPDPSLPVNTAPASVGNPGSQTSEFLSAASQPSSSTPRPNRRRRLSSSPDILGPSSAGTGHLPRIARETASQNYPSRVLGRPDGRPPSPKRRRLVIMRPDGASTENGFLDASNESLASTSRKTGPNGQAATNGSSHTNGSKGPSQSSTYYGHNREEVTRILIQSLYELGYNESASLLSSESGYELETSGVATFRSAVLGGKWPEAERILIQSFRNAGSQQVDRKSPQEETLVLAEEADRNEMLFYLRQQKFLELLEARDLPAALNVLRQELTPLNFDVERLHALSSLLMCPTEVLHAQPGWDGSVSSSRERLLGELSKSISPSVMIPQHRLALLLDHVKQTQINNCVYHNTADPPSLYSDHMCDRNDFPLDVIVDLTQHSDEVWYCEFSHDGSKLVTAGKDHNVLIYNTTDFNVIHRLTEHEDGVAFASWSPDDSKLITCSQDKKARVWSVESGRCLLTINHHRQPVTAAAWAADGESFVTASLDAESQLRHWSMRGQSLYTWKGGFRVQDCAISADGRRLVAADTEAKVHVYNMITYEEDYCLPLPSKPTSVAISKDSRHMLINLAEGEIQLVDMETTAVVRQFKGQKQGEFVIRSTFGGAAENFVVSGSEDSKVYIWHKENGNIVETLEGHISGCVNSISWNPADPGMFASAGDDHAVRIWSREGNRSRPVGPAQRSGIPSNGFTRTSALRTTSAF</sequence>
<dbReference type="SUPFAM" id="SSF50978">
    <property type="entry name" value="WD40 repeat-like"/>
    <property type="match status" value="1"/>
</dbReference>
<dbReference type="Proteomes" id="UP001150942">
    <property type="component" value="Unassembled WGS sequence"/>
</dbReference>
<evidence type="ECO:0000256" key="5">
    <source>
        <dbReference type="ARBA" id="ARBA00022737"/>
    </source>
</evidence>
<evidence type="ECO:0000256" key="4">
    <source>
        <dbReference type="ARBA" id="ARBA00022574"/>
    </source>
</evidence>
<dbReference type="PROSITE" id="PS50294">
    <property type="entry name" value="WD_REPEATS_REGION"/>
    <property type="match status" value="1"/>
</dbReference>